<evidence type="ECO:0000313" key="3">
    <source>
        <dbReference type="Proteomes" id="UP000313231"/>
    </source>
</evidence>
<keyword evidence="1" id="KW-1133">Transmembrane helix</keyword>
<feature type="transmembrane region" description="Helical" evidence="1">
    <location>
        <begin position="46"/>
        <end position="67"/>
    </location>
</feature>
<dbReference type="EMBL" id="VDMP01000027">
    <property type="protein sequence ID" value="TNM36637.1"/>
    <property type="molecule type" value="Genomic_DNA"/>
</dbReference>
<dbReference type="AlphaFoldDB" id="A0A5C4VLI8"/>
<dbReference type="Pfam" id="PF14030">
    <property type="entry name" value="DUF4245"/>
    <property type="match status" value="1"/>
</dbReference>
<dbReference type="InterPro" id="IPR025339">
    <property type="entry name" value="DUF4245"/>
</dbReference>
<organism evidence="2 3">
    <name type="scientific">Nocardioides albidus</name>
    <dbReference type="NCBI Taxonomy" id="1517589"/>
    <lineage>
        <taxon>Bacteria</taxon>
        <taxon>Bacillati</taxon>
        <taxon>Actinomycetota</taxon>
        <taxon>Actinomycetes</taxon>
        <taxon>Propionibacteriales</taxon>
        <taxon>Nocardioidaceae</taxon>
        <taxon>Nocardioides</taxon>
    </lineage>
</organism>
<keyword evidence="3" id="KW-1185">Reference proteome</keyword>
<proteinExistence type="predicted"/>
<evidence type="ECO:0000256" key="1">
    <source>
        <dbReference type="SAM" id="Phobius"/>
    </source>
</evidence>
<keyword evidence="1" id="KW-0812">Transmembrane</keyword>
<protein>
    <submittedName>
        <fullName evidence="2">DUF4245 family protein</fullName>
    </submittedName>
</protein>
<comment type="caution">
    <text evidence="2">The sequence shown here is derived from an EMBL/GenBank/DDBJ whole genome shotgun (WGS) entry which is preliminary data.</text>
</comment>
<accession>A0A5C4VLI8</accession>
<reference evidence="2 3" key="1">
    <citation type="journal article" date="2016" name="Int. J. Syst. Evol. Microbiol.">
        <title>Nocardioides albidus sp. nov., an actinobacterium isolated from garden soil.</title>
        <authorList>
            <person name="Singh H."/>
            <person name="Du J."/>
            <person name="Trinh H."/>
            <person name="Won K."/>
            <person name="Yang J.E."/>
            <person name="Yin C."/>
            <person name="Kook M."/>
            <person name="Yi T.H."/>
        </authorList>
    </citation>
    <scope>NUCLEOTIDE SEQUENCE [LARGE SCALE GENOMIC DNA]</scope>
    <source>
        <strain evidence="2 3">CCTCC AB 2015297</strain>
    </source>
</reference>
<evidence type="ECO:0000313" key="2">
    <source>
        <dbReference type="EMBL" id="TNM36637.1"/>
    </source>
</evidence>
<name>A0A5C4VLI8_9ACTN</name>
<keyword evidence="1" id="KW-0472">Membrane</keyword>
<dbReference type="Proteomes" id="UP000313231">
    <property type="component" value="Unassembled WGS sequence"/>
</dbReference>
<sequence>MQQADASASVCGVGCWWTDGDWDTGPVMSEQQAQPAGRPGRYQRSVVGLATSLVVTVVAIGGLLYVMGAFRHDLEVEPEAVDHLEIVRSAQRAGLDPIYPAALPKGWIATGVDVPTEDERGFMVRLLTDDERFVAVRQEDASPGALLSRWVDEDTEKRAGYTVPASVGSPVAREWKGYADSGGDSALVAEVGDQTVLVFGSAPVEDLRTIVDALVAEPAG</sequence>
<gene>
    <name evidence="2" type="ORF">FHP29_21180</name>
</gene>